<feature type="transmembrane region" description="Helical" evidence="7">
    <location>
        <begin position="183"/>
        <end position="205"/>
    </location>
</feature>
<evidence type="ECO:0000256" key="7">
    <source>
        <dbReference type="SAM" id="Phobius"/>
    </source>
</evidence>
<feature type="transmembrane region" description="Helical" evidence="7">
    <location>
        <begin position="150"/>
        <end position="171"/>
    </location>
</feature>
<dbReference type="Proteomes" id="UP000248039">
    <property type="component" value="Unassembled WGS sequence"/>
</dbReference>
<feature type="transmembrane region" description="Helical" evidence="7">
    <location>
        <begin position="372"/>
        <end position="393"/>
    </location>
</feature>
<keyword evidence="3 7" id="KW-0812">Transmembrane</keyword>
<feature type="domain" description="Major facilitator superfamily (MFS) profile" evidence="8">
    <location>
        <begin position="55"/>
        <end position="435"/>
    </location>
</feature>
<keyword evidence="5 7" id="KW-0472">Membrane</keyword>
<feature type="transmembrane region" description="Helical" evidence="7">
    <location>
        <begin position="211"/>
        <end position="230"/>
    </location>
</feature>
<feature type="region of interest" description="Disordered" evidence="6">
    <location>
        <begin position="439"/>
        <end position="460"/>
    </location>
</feature>
<evidence type="ECO:0000256" key="5">
    <source>
        <dbReference type="ARBA" id="ARBA00023136"/>
    </source>
</evidence>
<dbReference type="OrthoDB" id="9814237at2"/>
<dbReference type="Gene3D" id="1.20.1250.20">
    <property type="entry name" value="MFS general substrate transporter like domains"/>
    <property type="match status" value="2"/>
</dbReference>
<dbReference type="InterPro" id="IPR020846">
    <property type="entry name" value="MFS_dom"/>
</dbReference>
<evidence type="ECO:0000256" key="2">
    <source>
        <dbReference type="ARBA" id="ARBA00022475"/>
    </source>
</evidence>
<feature type="transmembrane region" description="Helical" evidence="7">
    <location>
        <begin position="345"/>
        <end position="365"/>
    </location>
</feature>
<dbReference type="SUPFAM" id="SSF103473">
    <property type="entry name" value="MFS general substrate transporter"/>
    <property type="match status" value="1"/>
</dbReference>
<comment type="subcellular location">
    <subcellularLocation>
        <location evidence="1">Cell membrane</location>
        <topology evidence="1">Multi-pass membrane protein</topology>
    </subcellularLocation>
</comment>
<dbReference type="GO" id="GO:0022857">
    <property type="term" value="F:transmembrane transporter activity"/>
    <property type="evidence" value="ECO:0007669"/>
    <property type="project" value="InterPro"/>
</dbReference>
<organism evidence="9 10">
    <name type="scientific">Streptomyces tateyamensis</name>
    <dbReference type="NCBI Taxonomy" id="565073"/>
    <lineage>
        <taxon>Bacteria</taxon>
        <taxon>Bacillati</taxon>
        <taxon>Actinomycetota</taxon>
        <taxon>Actinomycetes</taxon>
        <taxon>Kitasatosporales</taxon>
        <taxon>Streptomycetaceae</taxon>
        <taxon>Streptomyces</taxon>
    </lineage>
</organism>
<dbReference type="EMBL" id="PYBW01000104">
    <property type="protein sequence ID" value="PYC72733.1"/>
    <property type="molecule type" value="Genomic_DNA"/>
</dbReference>
<feature type="transmembrane region" description="Helical" evidence="7">
    <location>
        <begin position="56"/>
        <end position="77"/>
    </location>
</feature>
<evidence type="ECO:0000256" key="1">
    <source>
        <dbReference type="ARBA" id="ARBA00004651"/>
    </source>
</evidence>
<feature type="transmembrane region" description="Helical" evidence="7">
    <location>
        <begin position="287"/>
        <end position="306"/>
    </location>
</feature>
<accession>A0A2V4MWC6</accession>
<name>A0A2V4MWC6_9ACTN</name>
<evidence type="ECO:0000313" key="10">
    <source>
        <dbReference type="Proteomes" id="UP000248039"/>
    </source>
</evidence>
<evidence type="ECO:0000256" key="3">
    <source>
        <dbReference type="ARBA" id="ARBA00022692"/>
    </source>
</evidence>
<dbReference type="PROSITE" id="PS50850">
    <property type="entry name" value="MFS"/>
    <property type="match status" value="1"/>
</dbReference>
<reference evidence="9 10" key="1">
    <citation type="submission" date="2018-03" db="EMBL/GenBank/DDBJ databases">
        <title>Bioinformatic expansion and discovery of thiopeptide antibiotics.</title>
        <authorList>
            <person name="Schwalen C.J."/>
            <person name="Hudson G.A."/>
            <person name="Mitchell D.A."/>
        </authorList>
    </citation>
    <scope>NUCLEOTIDE SEQUENCE [LARGE SCALE GENOMIC DNA]</scope>
    <source>
        <strain evidence="9 10">ATCC 21389</strain>
    </source>
</reference>
<dbReference type="PANTHER" id="PTHR43124:SF10">
    <property type="entry name" value="PURINE EFFLUX PUMP PBUE"/>
    <property type="match status" value="1"/>
</dbReference>
<dbReference type="InterPro" id="IPR050189">
    <property type="entry name" value="MFS_Efflux_Transporters"/>
</dbReference>
<dbReference type="PANTHER" id="PTHR43124">
    <property type="entry name" value="PURINE EFFLUX PUMP PBUE"/>
    <property type="match status" value="1"/>
</dbReference>
<feature type="transmembrane region" description="Helical" evidence="7">
    <location>
        <begin position="89"/>
        <end position="112"/>
    </location>
</feature>
<keyword evidence="2" id="KW-1003">Cell membrane</keyword>
<feature type="transmembrane region" description="Helical" evidence="7">
    <location>
        <begin position="413"/>
        <end position="430"/>
    </location>
</feature>
<dbReference type="AlphaFoldDB" id="A0A2V4MWC6"/>
<evidence type="ECO:0000313" key="9">
    <source>
        <dbReference type="EMBL" id="PYC72733.1"/>
    </source>
</evidence>
<proteinExistence type="predicted"/>
<protein>
    <submittedName>
        <fullName evidence="9">MFS transporter</fullName>
    </submittedName>
</protein>
<evidence type="ECO:0000256" key="4">
    <source>
        <dbReference type="ARBA" id="ARBA00022989"/>
    </source>
</evidence>
<sequence>MPALTASTSAPLRWPGDWFSSSRGRDLRLHPAKRRLIMALGSIAAVLPSGPARRPVMLMALGTFALGTDAFVISGVLSQVGNSLGVSLGMAGLLITAFSAVYAISAPVSAVLTGNMGRKRVMQLALTIFVIANVAAVFAPNYGIMVAARVLAAIGAGLYTPSAAAAAASIAKPEERGRALTMVLGGLTIANAVGVPLGTFIGQAVSWRVTFAVVSVLGLIALFGLTHALGDIPSLGVVSLRDRISAAAIKGVPATLASVGIAICGVFILYTYLAWFVGDVGGLHGTAVSWVYLIFGLTAVVCNFSAGWLIDHIRPARVATLAFIGLVLVHVAFTVTVWTAKGSSAAVYVLCLLVALWGLTSWLFYPAQQKRLVTVAGARAPVVLSLGASSLYAGQALAGVVGGVLVPHGPASVAIAAGVCVLIALAVHLVSSARDRPIPAPVPTEAPAASQTRSSSSSSV</sequence>
<comment type="caution">
    <text evidence="9">The sequence shown here is derived from an EMBL/GenBank/DDBJ whole genome shotgun (WGS) entry which is preliminary data.</text>
</comment>
<dbReference type="GO" id="GO:0005886">
    <property type="term" value="C:plasma membrane"/>
    <property type="evidence" value="ECO:0007669"/>
    <property type="project" value="UniProtKB-SubCell"/>
</dbReference>
<feature type="transmembrane region" description="Helical" evidence="7">
    <location>
        <begin position="318"/>
        <end position="339"/>
    </location>
</feature>
<dbReference type="CDD" id="cd17324">
    <property type="entry name" value="MFS_NepI_like"/>
    <property type="match status" value="1"/>
</dbReference>
<dbReference type="Pfam" id="PF07690">
    <property type="entry name" value="MFS_1"/>
    <property type="match status" value="1"/>
</dbReference>
<evidence type="ECO:0000256" key="6">
    <source>
        <dbReference type="SAM" id="MobiDB-lite"/>
    </source>
</evidence>
<gene>
    <name evidence="9" type="ORF">C7C46_25625</name>
</gene>
<evidence type="ECO:0000259" key="8">
    <source>
        <dbReference type="PROSITE" id="PS50850"/>
    </source>
</evidence>
<keyword evidence="10" id="KW-1185">Reference proteome</keyword>
<dbReference type="InterPro" id="IPR011701">
    <property type="entry name" value="MFS"/>
</dbReference>
<keyword evidence="4 7" id="KW-1133">Transmembrane helix</keyword>
<feature type="transmembrane region" description="Helical" evidence="7">
    <location>
        <begin position="251"/>
        <end position="275"/>
    </location>
</feature>
<dbReference type="InterPro" id="IPR036259">
    <property type="entry name" value="MFS_trans_sf"/>
</dbReference>
<feature type="transmembrane region" description="Helical" evidence="7">
    <location>
        <begin position="124"/>
        <end position="144"/>
    </location>
</feature>